<comment type="caution">
    <text evidence="11">The sequence shown here is derived from an EMBL/GenBank/DDBJ whole genome shotgun (WGS) entry which is preliminary data.</text>
</comment>
<dbReference type="GO" id="GO:0016020">
    <property type="term" value="C:membrane"/>
    <property type="evidence" value="ECO:0007669"/>
    <property type="project" value="InterPro"/>
</dbReference>
<accession>A0A318S8U3</accession>
<feature type="transmembrane region" description="Helical" evidence="9">
    <location>
        <begin position="12"/>
        <end position="30"/>
    </location>
</feature>
<feature type="transmembrane region" description="Helical" evidence="9">
    <location>
        <begin position="118"/>
        <end position="137"/>
    </location>
</feature>
<dbReference type="GO" id="GO:0005524">
    <property type="term" value="F:ATP binding"/>
    <property type="evidence" value="ECO:0007669"/>
    <property type="project" value="UniProtKB-KW"/>
</dbReference>
<comment type="catalytic activity">
    <reaction evidence="1">
        <text>ATP + protein L-histidine = ADP + protein N-phospho-L-histidine.</text>
        <dbReference type="EC" id="2.7.13.3"/>
    </reaction>
</comment>
<feature type="domain" description="Signal transduction histidine kinase subgroup 3 dimerisation and phosphoacceptor" evidence="10">
    <location>
        <begin position="205"/>
        <end position="265"/>
    </location>
</feature>
<evidence type="ECO:0000256" key="1">
    <source>
        <dbReference type="ARBA" id="ARBA00000085"/>
    </source>
</evidence>
<feature type="transmembrane region" description="Helical" evidence="9">
    <location>
        <begin position="149"/>
        <end position="168"/>
    </location>
</feature>
<dbReference type="InterPro" id="IPR011712">
    <property type="entry name" value="Sig_transdc_His_kin_sub3_dim/P"/>
</dbReference>
<dbReference type="EMBL" id="QJSX01000003">
    <property type="protein sequence ID" value="PYE55456.1"/>
    <property type="molecule type" value="Genomic_DNA"/>
</dbReference>
<dbReference type="GO" id="GO:0046983">
    <property type="term" value="F:protein dimerization activity"/>
    <property type="evidence" value="ECO:0007669"/>
    <property type="project" value="InterPro"/>
</dbReference>
<organism evidence="11 12">
    <name type="scientific">Deinococcus yavapaiensis KR-236</name>
    <dbReference type="NCBI Taxonomy" id="694435"/>
    <lineage>
        <taxon>Bacteria</taxon>
        <taxon>Thermotogati</taxon>
        <taxon>Deinococcota</taxon>
        <taxon>Deinococci</taxon>
        <taxon>Deinococcales</taxon>
        <taxon>Deinococcaceae</taxon>
        <taxon>Deinococcus</taxon>
    </lineage>
</organism>
<evidence type="ECO:0000313" key="11">
    <source>
        <dbReference type="EMBL" id="PYE55456.1"/>
    </source>
</evidence>
<reference evidence="11 12" key="1">
    <citation type="submission" date="2018-06" db="EMBL/GenBank/DDBJ databases">
        <title>Genomic Encyclopedia of Type Strains, Phase IV (KMG-IV): sequencing the most valuable type-strain genomes for metagenomic binning, comparative biology and taxonomic classification.</title>
        <authorList>
            <person name="Goeker M."/>
        </authorList>
    </citation>
    <scope>NUCLEOTIDE SEQUENCE [LARGE SCALE GENOMIC DNA]</scope>
    <source>
        <strain evidence="11 12">DSM 18048</strain>
    </source>
</reference>
<protein>
    <recommendedName>
        <fullName evidence="2">histidine kinase</fullName>
        <ecNumber evidence="2">2.7.13.3</ecNumber>
    </recommendedName>
</protein>
<evidence type="ECO:0000256" key="7">
    <source>
        <dbReference type="ARBA" id="ARBA00022840"/>
    </source>
</evidence>
<keyword evidence="4" id="KW-0808">Transferase</keyword>
<dbReference type="Proteomes" id="UP000248326">
    <property type="component" value="Unassembled WGS sequence"/>
</dbReference>
<evidence type="ECO:0000256" key="8">
    <source>
        <dbReference type="ARBA" id="ARBA00023012"/>
    </source>
</evidence>
<dbReference type="GO" id="GO:0000155">
    <property type="term" value="F:phosphorelay sensor kinase activity"/>
    <property type="evidence" value="ECO:0007669"/>
    <property type="project" value="InterPro"/>
</dbReference>
<keyword evidence="5" id="KW-0547">Nucleotide-binding</keyword>
<dbReference type="SUPFAM" id="SSF55874">
    <property type="entry name" value="ATPase domain of HSP90 chaperone/DNA topoisomerase II/histidine kinase"/>
    <property type="match status" value="1"/>
</dbReference>
<keyword evidence="12" id="KW-1185">Reference proteome</keyword>
<dbReference type="CDD" id="cd16917">
    <property type="entry name" value="HATPase_UhpB-NarQ-NarX-like"/>
    <property type="match status" value="1"/>
</dbReference>
<feature type="transmembrane region" description="Helical" evidence="9">
    <location>
        <begin position="80"/>
        <end position="106"/>
    </location>
</feature>
<feature type="transmembrane region" description="Helical" evidence="9">
    <location>
        <begin position="50"/>
        <end position="68"/>
    </location>
</feature>
<keyword evidence="7" id="KW-0067">ATP-binding</keyword>
<dbReference type="PANTHER" id="PTHR24421:SF10">
    <property type="entry name" value="NITRATE_NITRITE SENSOR PROTEIN NARQ"/>
    <property type="match status" value="1"/>
</dbReference>
<gene>
    <name evidence="11" type="ORF">DES52_103289</name>
</gene>
<evidence type="ECO:0000256" key="9">
    <source>
        <dbReference type="SAM" id="Phobius"/>
    </source>
</evidence>
<evidence type="ECO:0000256" key="4">
    <source>
        <dbReference type="ARBA" id="ARBA00022679"/>
    </source>
</evidence>
<sequence length="394" mass="43284">MQWFHRLSPASKIVVLFASLNVALVLLFTLTVAPFSNPGARLPLLDPLQASVRVGLAVLVVLAVLRVVDLVRPSWRSVGVSASVLTVATALLTFHYTPILALAYLPLVLRVRWTLPKTILACALGLTVLLPVSFRARGMDWWGIGRRDVLDVLTLTLAVGALGAYLLLTFELALREARARQEITASHREVSRLRDLAVDRASRDERARMARELHDTLGHHLTAQWFDLQLLKEDPRLGEALDRALQRNADAIADLRRAVHALRESSADENVTRALSRLVAVWAPAANVELALDDVSDALDEEGRVTVYRAAQEALTNALKHAPSERVTLTLKRDGNAVRFEARNARGAPPSREGQGVRGLRERANSLGGDAGLAYHDGQVRLWMILPTPSNKTS</sequence>
<dbReference type="AlphaFoldDB" id="A0A318S8U3"/>
<keyword evidence="9" id="KW-0472">Membrane</keyword>
<keyword evidence="3" id="KW-0597">Phosphoprotein</keyword>
<keyword evidence="6 11" id="KW-0418">Kinase</keyword>
<evidence type="ECO:0000313" key="12">
    <source>
        <dbReference type="Proteomes" id="UP000248326"/>
    </source>
</evidence>
<dbReference type="Gene3D" id="3.30.565.10">
    <property type="entry name" value="Histidine kinase-like ATPase, C-terminal domain"/>
    <property type="match status" value="1"/>
</dbReference>
<proteinExistence type="predicted"/>
<evidence type="ECO:0000256" key="2">
    <source>
        <dbReference type="ARBA" id="ARBA00012438"/>
    </source>
</evidence>
<dbReference type="PANTHER" id="PTHR24421">
    <property type="entry name" value="NITRATE/NITRITE SENSOR PROTEIN NARX-RELATED"/>
    <property type="match status" value="1"/>
</dbReference>
<dbReference type="InterPro" id="IPR050482">
    <property type="entry name" value="Sensor_HK_TwoCompSys"/>
</dbReference>
<dbReference type="Gene3D" id="1.20.5.1930">
    <property type="match status" value="1"/>
</dbReference>
<evidence type="ECO:0000259" key="10">
    <source>
        <dbReference type="Pfam" id="PF07730"/>
    </source>
</evidence>
<dbReference type="EC" id="2.7.13.3" evidence="2"/>
<keyword evidence="9" id="KW-0812">Transmembrane</keyword>
<evidence type="ECO:0000256" key="6">
    <source>
        <dbReference type="ARBA" id="ARBA00022777"/>
    </source>
</evidence>
<dbReference type="InterPro" id="IPR036890">
    <property type="entry name" value="HATPase_C_sf"/>
</dbReference>
<keyword evidence="9" id="KW-1133">Transmembrane helix</keyword>
<dbReference type="RefSeq" id="WP_170130903.1">
    <property type="nucleotide sequence ID" value="NZ_QJSX01000003.1"/>
</dbReference>
<keyword evidence="8" id="KW-0902">Two-component regulatory system</keyword>
<evidence type="ECO:0000256" key="5">
    <source>
        <dbReference type="ARBA" id="ARBA00022741"/>
    </source>
</evidence>
<name>A0A318S8U3_9DEIO</name>
<evidence type="ECO:0000256" key="3">
    <source>
        <dbReference type="ARBA" id="ARBA00022553"/>
    </source>
</evidence>
<dbReference type="Pfam" id="PF07730">
    <property type="entry name" value="HisKA_3"/>
    <property type="match status" value="1"/>
</dbReference>